<gene>
    <name evidence="2" type="ORF">UFOPK3267_01984</name>
</gene>
<dbReference type="AlphaFoldDB" id="A0A6J7C2J8"/>
<evidence type="ECO:0000256" key="1">
    <source>
        <dbReference type="SAM" id="MobiDB-lite"/>
    </source>
</evidence>
<dbReference type="EMBL" id="CAFBIY010000120">
    <property type="protein sequence ID" value="CAB4852266.1"/>
    <property type="molecule type" value="Genomic_DNA"/>
</dbReference>
<sequence>MAVGWGNCAPGTRLVSAAGAIVGGASDALPAKGSTVGAGVPAINGSGSLRRCAALGMSASGVPSADPVSGATSIDLGSRTTAVTP</sequence>
<accession>A0A6J7C2J8</accession>
<reference evidence="2" key="1">
    <citation type="submission" date="2020-05" db="EMBL/GenBank/DDBJ databases">
        <authorList>
            <person name="Chiriac C."/>
            <person name="Salcher M."/>
            <person name="Ghai R."/>
            <person name="Kavagutti S V."/>
        </authorList>
    </citation>
    <scope>NUCLEOTIDE SEQUENCE</scope>
</reference>
<organism evidence="2">
    <name type="scientific">freshwater metagenome</name>
    <dbReference type="NCBI Taxonomy" id="449393"/>
    <lineage>
        <taxon>unclassified sequences</taxon>
        <taxon>metagenomes</taxon>
        <taxon>ecological metagenomes</taxon>
    </lineage>
</organism>
<protein>
    <submittedName>
        <fullName evidence="2">Unannotated protein</fullName>
    </submittedName>
</protein>
<proteinExistence type="predicted"/>
<feature type="region of interest" description="Disordered" evidence="1">
    <location>
        <begin position="59"/>
        <end position="85"/>
    </location>
</feature>
<evidence type="ECO:0000313" key="2">
    <source>
        <dbReference type="EMBL" id="CAB4852266.1"/>
    </source>
</evidence>
<name>A0A6J7C2J8_9ZZZZ</name>